<evidence type="ECO:0008006" key="4">
    <source>
        <dbReference type="Google" id="ProtNLM"/>
    </source>
</evidence>
<gene>
    <name evidence="2" type="ORF">LTRI10_LOCUS2186</name>
</gene>
<keyword evidence="1" id="KW-0732">Signal</keyword>
<organism evidence="2 3">
    <name type="scientific">Linum trigynum</name>
    <dbReference type="NCBI Taxonomy" id="586398"/>
    <lineage>
        <taxon>Eukaryota</taxon>
        <taxon>Viridiplantae</taxon>
        <taxon>Streptophyta</taxon>
        <taxon>Embryophyta</taxon>
        <taxon>Tracheophyta</taxon>
        <taxon>Spermatophyta</taxon>
        <taxon>Magnoliopsida</taxon>
        <taxon>eudicotyledons</taxon>
        <taxon>Gunneridae</taxon>
        <taxon>Pentapetalae</taxon>
        <taxon>rosids</taxon>
        <taxon>fabids</taxon>
        <taxon>Malpighiales</taxon>
        <taxon>Linaceae</taxon>
        <taxon>Linum</taxon>
    </lineage>
</organism>
<feature type="chain" id="PRO_5043651516" description="Secreted protein" evidence="1">
    <location>
        <begin position="36"/>
        <end position="82"/>
    </location>
</feature>
<sequence>MRNYNNGQCGFSSLRFKPLTLMLALFCARTHRIYCIAVVVEYTGCRRSWTTAEKLFIGGVSGSVLTVEDDERLLVWTLVNAE</sequence>
<proteinExistence type="predicted"/>
<keyword evidence="3" id="KW-1185">Reference proteome</keyword>
<evidence type="ECO:0000313" key="3">
    <source>
        <dbReference type="Proteomes" id="UP001497516"/>
    </source>
</evidence>
<protein>
    <recommendedName>
        <fullName evidence="4">Secreted protein</fullName>
    </recommendedName>
</protein>
<feature type="signal peptide" evidence="1">
    <location>
        <begin position="1"/>
        <end position="35"/>
    </location>
</feature>
<evidence type="ECO:0000256" key="1">
    <source>
        <dbReference type="SAM" id="SignalP"/>
    </source>
</evidence>
<evidence type="ECO:0000313" key="2">
    <source>
        <dbReference type="EMBL" id="CAL1354369.1"/>
    </source>
</evidence>
<name>A0AAV2CCZ0_9ROSI</name>
<reference evidence="2 3" key="1">
    <citation type="submission" date="2024-04" db="EMBL/GenBank/DDBJ databases">
        <authorList>
            <person name="Fracassetti M."/>
        </authorList>
    </citation>
    <scope>NUCLEOTIDE SEQUENCE [LARGE SCALE GENOMIC DNA]</scope>
</reference>
<dbReference type="Proteomes" id="UP001497516">
    <property type="component" value="Chromosome 1"/>
</dbReference>
<dbReference type="EMBL" id="OZ034813">
    <property type="protein sequence ID" value="CAL1354369.1"/>
    <property type="molecule type" value="Genomic_DNA"/>
</dbReference>
<accession>A0AAV2CCZ0</accession>
<dbReference type="AlphaFoldDB" id="A0AAV2CCZ0"/>